<feature type="binding site" evidence="3">
    <location>
        <position position="208"/>
    </location>
    <ligand>
        <name>a divalent metal cation</name>
        <dbReference type="ChEBI" id="CHEBI:60240"/>
    </ligand>
</feature>
<sequence length="233" mass="27116">MYCSKNCPRSYISKVTQVAIALMNFQQYSKPNRRLCCYDINSNMFTTKIKFMKKLIKQLSIAVLALMLAPKAGAQSLETVREQMVKDWERAKEYTTEYLNTMPADKYSFRPNDSIRSFAEQMLHIATANVFLTSQVTPGKFPDGINFELEKRATAQNKDSVVSYVMASYDYAINAVKNSDIKKWWEEVTLFNRFKSTKFALLNKAFEHQTHHRGQTTIYIRLQEIKPPQEKLF</sequence>
<dbReference type="AlphaFoldDB" id="A0A7K1U534"/>
<dbReference type="Pfam" id="PF05163">
    <property type="entry name" value="DinB"/>
    <property type="match status" value="1"/>
</dbReference>
<evidence type="ECO:0000256" key="2">
    <source>
        <dbReference type="ARBA" id="ARBA00022723"/>
    </source>
</evidence>
<name>A0A7K1U534_9BACT</name>
<dbReference type="SUPFAM" id="SSF109854">
    <property type="entry name" value="DinB/YfiT-like putative metalloenzymes"/>
    <property type="match status" value="1"/>
</dbReference>
<feature type="binding site" evidence="3">
    <location>
        <position position="124"/>
    </location>
    <ligand>
        <name>a divalent metal cation</name>
        <dbReference type="ChEBI" id="CHEBI:60240"/>
    </ligand>
</feature>
<accession>A0A7K1U534</accession>
<dbReference type="InterPro" id="IPR007837">
    <property type="entry name" value="DinB"/>
</dbReference>
<feature type="binding site" evidence="3">
    <location>
        <position position="212"/>
    </location>
    <ligand>
        <name>a divalent metal cation</name>
        <dbReference type="ChEBI" id="CHEBI:60240"/>
    </ligand>
</feature>
<evidence type="ECO:0000256" key="1">
    <source>
        <dbReference type="ARBA" id="ARBA00008635"/>
    </source>
</evidence>
<evidence type="ECO:0000313" key="5">
    <source>
        <dbReference type="Proteomes" id="UP000461730"/>
    </source>
</evidence>
<organism evidence="4 5">
    <name type="scientific">Chitinophaga tropicalis</name>
    <dbReference type="NCBI Taxonomy" id="2683588"/>
    <lineage>
        <taxon>Bacteria</taxon>
        <taxon>Pseudomonadati</taxon>
        <taxon>Bacteroidota</taxon>
        <taxon>Chitinophagia</taxon>
        <taxon>Chitinophagales</taxon>
        <taxon>Chitinophagaceae</taxon>
        <taxon>Chitinophaga</taxon>
    </lineage>
</organism>
<keyword evidence="5" id="KW-1185">Reference proteome</keyword>
<comment type="caution">
    <text evidence="4">The sequence shown here is derived from an EMBL/GenBank/DDBJ whole genome shotgun (WGS) entry which is preliminary data.</text>
</comment>
<proteinExistence type="inferred from homology"/>
<evidence type="ECO:0000313" key="4">
    <source>
        <dbReference type="EMBL" id="MVT09095.1"/>
    </source>
</evidence>
<reference evidence="4 5" key="1">
    <citation type="submission" date="2019-12" db="EMBL/GenBank/DDBJ databases">
        <title>Chitinophaga sp. strain ysch24 (GDMCC 1.1355), whole genome shotgun sequence.</title>
        <authorList>
            <person name="Zhang X."/>
        </authorList>
    </citation>
    <scope>NUCLEOTIDE SEQUENCE [LARGE SCALE GENOMIC DNA]</scope>
    <source>
        <strain evidence="5">ysch24</strain>
    </source>
</reference>
<evidence type="ECO:0000256" key="3">
    <source>
        <dbReference type="PIRSR" id="PIRSR607837-1"/>
    </source>
</evidence>
<dbReference type="GO" id="GO:0046872">
    <property type="term" value="F:metal ion binding"/>
    <property type="evidence" value="ECO:0007669"/>
    <property type="project" value="UniProtKB-KW"/>
</dbReference>
<keyword evidence="2 3" id="KW-0479">Metal-binding</keyword>
<dbReference type="Proteomes" id="UP000461730">
    <property type="component" value="Unassembled WGS sequence"/>
</dbReference>
<protein>
    <submittedName>
        <fullName evidence="4">Damage-inducible protein DinB</fullName>
    </submittedName>
</protein>
<dbReference type="EMBL" id="WRXN01000005">
    <property type="protein sequence ID" value="MVT09095.1"/>
    <property type="molecule type" value="Genomic_DNA"/>
</dbReference>
<comment type="similarity">
    <text evidence="1">Belongs to the DinB family.</text>
</comment>
<gene>
    <name evidence="4" type="ORF">GO493_12555</name>
</gene>
<dbReference type="InterPro" id="IPR034660">
    <property type="entry name" value="DinB/YfiT-like"/>
</dbReference>
<dbReference type="Gene3D" id="1.20.120.450">
    <property type="entry name" value="dinb family like domain"/>
    <property type="match status" value="1"/>
</dbReference>